<evidence type="ECO:0000313" key="1">
    <source>
        <dbReference type="EMBL" id="KAF3199958.1"/>
    </source>
</evidence>
<organism evidence="1 2">
    <name type="scientific">Orbilia oligospora</name>
    <name type="common">Nematode-trapping fungus</name>
    <name type="synonym">Arthrobotrys oligospora</name>
    <dbReference type="NCBI Taxonomy" id="2813651"/>
    <lineage>
        <taxon>Eukaryota</taxon>
        <taxon>Fungi</taxon>
        <taxon>Dikarya</taxon>
        <taxon>Ascomycota</taxon>
        <taxon>Pezizomycotina</taxon>
        <taxon>Orbiliomycetes</taxon>
        <taxon>Orbiliales</taxon>
        <taxon>Orbiliaceae</taxon>
        <taxon>Orbilia</taxon>
    </lineage>
</organism>
<sequence length="340" mass="37639">MVSSYEKAFCSDPIRYLVDLVTGFHHCAPEDRCYRTLIKSTSFASSTCDKFMGRSTPTIVIRSYSFVDSTTAPTITENAGDPTKTMNRALESTRNPIRMPKRGQLHREKSCIVPRNADPQIQFRSYVQDVESVCVKKQEEFSSACLRLARDNLIESTKWPTPVTITTTIFSTCKHTAVAAIENGDFESGVLDPWRKIKIGDDTWMGDSKIVNNDTALKPNQIFKITLDPSRWTLKPYIGVAFGQVLNTCPGATYNLSFQYKVESANGSAAGLYIVLAINKEIKINLGSSNISSSWAVGTGNFVAAEGITHLKIVVISETKVSSFSKQIIYLDDITVITTL</sequence>
<name>A0A7C8Q7R9_ORBOL</name>
<comment type="caution">
    <text evidence="1">The sequence shown here is derived from an EMBL/GenBank/DDBJ whole genome shotgun (WGS) entry which is preliminary data.</text>
</comment>
<accession>A0A7C8Q7R9</accession>
<dbReference type="Gene3D" id="2.60.120.260">
    <property type="entry name" value="Galactose-binding domain-like"/>
    <property type="match status" value="1"/>
</dbReference>
<gene>
    <name evidence="1" type="ORF">TWF106_003535</name>
</gene>
<dbReference type="Proteomes" id="UP000472727">
    <property type="component" value="Unassembled WGS sequence"/>
</dbReference>
<reference evidence="1 2" key="1">
    <citation type="submission" date="2019-06" db="EMBL/GenBank/DDBJ databases">
        <authorList>
            <person name="Palmer J.M."/>
        </authorList>
    </citation>
    <scope>NUCLEOTIDE SEQUENCE [LARGE SCALE GENOMIC DNA]</scope>
    <source>
        <strain evidence="1 2">TWF106</strain>
    </source>
</reference>
<protein>
    <submittedName>
        <fullName evidence="1">Uncharacterized protein</fullName>
    </submittedName>
</protein>
<dbReference type="AlphaFoldDB" id="A0A7C8Q7R9"/>
<evidence type="ECO:0000313" key="2">
    <source>
        <dbReference type="Proteomes" id="UP000472727"/>
    </source>
</evidence>
<dbReference type="EMBL" id="WIWS01000178">
    <property type="protein sequence ID" value="KAF3199958.1"/>
    <property type="molecule type" value="Genomic_DNA"/>
</dbReference>
<proteinExistence type="predicted"/>